<dbReference type="InterPro" id="IPR001109">
    <property type="entry name" value="Hydrogenase_HupF/HypC"/>
</dbReference>
<dbReference type="PROSITE" id="PS01097">
    <property type="entry name" value="HUPF_HYPC"/>
    <property type="match status" value="1"/>
</dbReference>
<dbReference type="OrthoDB" id="9806017at2"/>
<dbReference type="GO" id="GO:0005506">
    <property type="term" value="F:iron ion binding"/>
    <property type="evidence" value="ECO:0007669"/>
    <property type="project" value="TreeGrafter"/>
</dbReference>
<evidence type="ECO:0000313" key="2">
    <source>
        <dbReference type="EMBL" id="GEM84197.1"/>
    </source>
</evidence>
<protein>
    <submittedName>
        <fullName evidence="2">Hydrogenase assembly protein HupF</fullName>
    </submittedName>
</protein>
<proteinExistence type="inferred from homology"/>
<dbReference type="Pfam" id="PF01455">
    <property type="entry name" value="HupF_HypC"/>
    <property type="match status" value="1"/>
</dbReference>
<comment type="caution">
    <text evidence="2">The sequence shown here is derived from an EMBL/GenBank/DDBJ whole genome shotgun (WGS) entry which is preliminary data.</text>
</comment>
<dbReference type="EMBL" id="BJXL01000083">
    <property type="protein sequence ID" value="GEM84197.1"/>
    <property type="molecule type" value="Genomic_DNA"/>
</dbReference>
<dbReference type="PRINTS" id="PR00445">
    <property type="entry name" value="HUPFHYPC"/>
</dbReference>
<dbReference type="Gene3D" id="2.30.30.140">
    <property type="match status" value="1"/>
</dbReference>
<dbReference type="GO" id="GO:0051604">
    <property type="term" value="P:protein maturation"/>
    <property type="evidence" value="ECO:0007669"/>
    <property type="project" value="TreeGrafter"/>
</dbReference>
<dbReference type="PANTHER" id="PTHR35177">
    <property type="entry name" value="HYDROGENASE MATURATION FACTOR HYBG"/>
    <property type="match status" value="1"/>
</dbReference>
<evidence type="ECO:0000256" key="1">
    <source>
        <dbReference type="ARBA" id="ARBA00006018"/>
    </source>
</evidence>
<dbReference type="InterPro" id="IPR019812">
    <property type="entry name" value="Hydgase_assmbl_chp_CS"/>
</dbReference>
<dbReference type="SUPFAM" id="SSF159127">
    <property type="entry name" value="HupF/HypC-like"/>
    <property type="match status" value="1"/>
</dbReference>
<evidence type="ECO:0000313" key="3">
    <source>
        <dbReference type="Proteomes" id="UP000321197"/>
    </source>
</evidence>
<gene>
    <name evidence="2" type="primary">hypC</name>
    <name evidence="2" type="ORF">MHY01S_23630</name>
</gene>
<dbReference type="GO" id="GO:1902670">
    <property type="term" value="F:carbon dioxide binding"/>
    <property type="evidence" value="ECO:0007669"/>
    <property type="project" value="TreeGrafter"/>
</dbReference>
<accession>A0A511R4H0</accession>
<dbReference type="PANTHER" id="PTHR35177:SF2">
    <property type="entry name" value="HYDROGENASE MATURATION FACTOR HYBG"/>
    <property type="match status" value="1"/>
</dbReference>
<name>A0A511R4H0_9DEIN</name>
<reference evidence="2 3" key="1">
    <citation type="submission" date="2019-07" db="EMBL/GenBank/DDBJ databases">
        <title>Whole genome shotgun sequence of Meiothermus hypogaeus NBRC 106114.</title>
        <authorList>
            <person name="Hosoyama A."/>
            <person name="Uohara A."/>
            <person name="Ohji S."/>
            <person name="Ichikawa N."/>
        </authorList>
    </citation>
    <scope>NUCLEOTIDE SEQUENCE [LARGE SCALE GENOMIC DNA]</scope>
    <source>
        <strain evidence="2 3">NBRC 106114</strain>
    </source>
</reference>
<organism evidence="2 3">
    <name type="scientific">Meiothermus hypogaeus NBRC 106114</name>
    <dbReference type="NCBI Taxonomy" id="1227553"/>
    <lineage>
        <taxon>Bacteria</taxon>
        <taxon>Thermotogati</taxon>
        <taxon>Deinococcota</taxon>
        <taxon>Deinococci</taxon>
        <taxon>Thermales</taxon>
        <taxon>Thermaceae</taxon>
        <taxon>Meiothermus</taxon>
    </lineage>
</organism>
<comment type="similarity">
    <text evidence="1">Belongs to the HupF/HypC family.</text>
</comment>
<dbReference type="NCBIfam" id="TIGR00074">
    <property type="entry name" value="hypC_hupF"/>
    <property type="match status" value="1"/>
</dbReference>
<sequence length="97" mass="10726">MCLAIPGQIVQFDSPAKHMATIDVSGVKRQVNVDLLRGTPLEVGDWVLIHVGFAMSKISEAQAQEQLRLLTMLGEAEQAMEELEGYQFAEEERSSHA</sequence>
<dbReference type="Proteomes" id="UP000321197">
    <property type="component" value="Unassembled WGS sequence"/>
</dbReference>
<dbReference type="RefSeq" id="WP_119340679.1">
    <property type="nucleotide sequence ID" value="NZ_BJXL01000083.1"/>
</dbReference>
<dbReference type="FunFam" id="2.30.30.140:FF:000022">
    <property type="entry name" value="Hydrogenase assembly chaperone HybG"/>
    <property type="match status" value="1"/>
</dbReference>
<dbReference type="AlphaFoldDB" id="A0A511R4H0"/>